<evidence type="ECO:0000256" key="1">
    <source>
        <dbReference type="SAM" id="MobiDB-lite"/>
    </source>
</evidence>
<dbReference type="InterPro" id="IPR036147">
    <property type="entry name" value="Anti-sigma_E_RseA_N_sf"/>
</dbReference>
<dbReference type="PANTHER" id="PTHR38104">
    <property type="match status" value="1"/>
</dbReference>
<feature type="compositionally biased region" description="Polar residues" evidence="1">
    <location>
        <begin position="184"/>
        <end position="193"/>
    </location>
</feature>
<dbReference type="PANTHER" id="PTHR38104:SF1">
    <property type="entry name" value="ANTI-SIGMA-E FACTOR RSEA"/>
    <property type="match status" value="1"/>
</dbReference>
<protein>
    <submittedName>
        <fullName evidence="3">Negative regulator of sigma E activity</fullName>
    </submittedName>
</protein>
<evidence type="ECO:0000313" key="3">
    <source>
        <dbReference type="EMBL" id="SCY55252.1"/>
    </source>
</evidence>
<dbReference type="Proteomes" id="UP000183104">
    <property type="component" value="Unassembled WGS sequence"/>
</dbReference>
<reference evidence="4" key="1">
    <citation type="submission" date="2016-10" db="EMBL/GenBank/DDBJ databases">
        <authorList>
            <person name="Varghese N."/>
        </authorList>
    </citation>
    <scope>NUCLEOTIDE SEQUENCE [LARGE SCALE GENOMIC DNA]</scope>
    <source>
        <strain evidence="4">HL 19</strain>
    </source>
</reference>
<dbReference type="AlphaFoldDB" id="A0A1G5GUH4"/>
<name>A0A1G5GUH4_9GAMM</name>
<dbReference type="Pfam" id="PF03872">
    <property type="entry name" value="RseA_N"/>
    <property type="match status" value="1"/>
</dbReference>
<dbReference type="EMBL" id="FMUN01000007">
    <property type="protein sequence ID" value="SCY55252.1"/>
    <property type="molecule type" value="Genomic_DNA"/>
</dbReference>
<dbReference type="GO" id="GO:0016989">
    <property type="term" value="F:sigma factor antagonist activity"/>
    <property type="evidence" value="ECO:0007669"/>
    <property type="project" value="InterPro"/>
</dbReference>
<dbReference type="SUPFAM" id="SSF89069">
    <property type="entry name" value="N-terminal, cytoplasmic domain of anti-sigmaE factor RseA"/>
    <property type="match status" value="1"/>
</dbReference>
<feature type="compositionally biased region" description="Polar residues" evidence="1">
    <location>
        <begin position="150"/>
        <end position="163"/>
    </location>
</feature>
<accession>A0A1G5GUH4</accession>
<sequence>MGSCDFEAVSAMVDGELSENECDAVIEHLNQCRDCCRLFERFHTTRTLMRGEGEIVVPEGFCERVAAAIAEEAPAAGREEGGRAGRSASSRGAFPAQWGWLATAASVAGVAVAGALLWSQTATGPTSGPEPSSTLADSGASASDPAEPSGLQTASETEKSMATIQRYLPEHSSLVPSGPEARFQRTSLEVNER</sequence>
<dbReference type="CDD" id="cd16328">
    <property type="entry name" value="RseA_N"/>
    <property type="match status" value="1"/>
</dbReference>
<evidence type="ECO:0000313" key="4">
    <source>
        <dbReference type="Proteomes" id="UP000183104"/>
    </source>
</evidence>
<evidence type="ECO:0000259" key="2">
    <source>
        <dbReference type="Pfam" id="PF03872"/>
    </source>
</evidence>
<organism evidence="3 4">
    <name type="scientific">Thiohalorhabdus denitrificans</name>
    <dbReference type="NCBI Taxonomy" id="381306"/>
    <lineage>
        <taxon>Bacteria</taxon>
        <taxon>Pseudomonadati</taxon>
        <taxon>Pseudomonadota</taxon>
        <taxon>Gammaproteobacteria</taxon>
        <taxon>Thiohalorhabdales</taxon>
        <taxon>Thiohalorhabdaceae</taxon>
        <taxon>Thiohalorhabdus</taxon>
    </lineage>
</organism>
<proteinExistence type="predicted"/>
<feature type="region of interest" description="Disordered" evidence="1">
    <location>
        <begin position="122"/>
        <end position="193"/>
    </location>
</feature>
<feature type="compositionally biased region" description="Polar residues" evidence="1">
    <location>
        <begin position="122"/>
        <end position="136"/>
    </location>
</feature>
<dbReference type="InterPro" id="IPR005572">
    <property type="entry name" value="Anti-sigma_E_RseA_N"/>
</dbReference>
<dbReference type="Gene3D" id="1.10.10.880">
    <property type="entry name" value="Anti sigma-E protein RseA, N-terminal domain"/>
    <property type="match status" value="1"/>
</dbReference>
<gene>
    <name evidence="3" type="ORF">SAMN05661077_2458</name>
</gene>
<dbReference type="RefSeq" id="WP_054964768.1">
    <property type="nucleotide sequence ID" value="NZ_FMUN01000007.1"/>
</dbReference>
<keyword evidence="4" id="KW-1185">Reference proteome</keyword>
<dbReference type="InterPro" id="IPR052383">
    <property type="entry name" value="Anti-sigma-E_RseA-like"/>
</dbReference>
<feature type="domain" description="Anti sigma-E protein RseA N-terminal" evidence="2">
    <location>
        <begin position="7"/>
        <end position="73"/>
    </location>
</feature>